<proteinExistence type="predicted"/>
<evidence type="ECO:0000256" key="2">
    <source>
        <dbReference type="ARBA" id="ARBA00022989"/>
    </source>
</evidence>
<dbReference type="KEGG" id="psin:CAK95_16570"/>
<organism evidence="4 5">
    <name type="scientific">Pseudorhodoplanes sinuspersici</name>
    <dbReference type="NCBI Taxonomy" id="1235591"/>
    <lineage>
        <taxon>Bacteria</taxon>
        <taxon>Pseudomonadati</taxon>
        <taxon>Pseudomonadota</taxon>
        <taxon>Alphaproteobacteria</taxon>
        <taxon>Hyphomicrobiales</taxon>
        <taxon>Pseudorhodoplanes</taxon>
    </lineage>
</organism>
<dbReference type="EMBL" id="CP021112">
    <property type="protein sequence ID" value="ARQ00509.1"/>
    <property type="molecule type" value="Genomic_DNA"/>
</dbReference>
<dbReference type="PROSITE" id="PS50850">
    <property type="entry name" value="MFS"/>
    <property type="match status" value="1"/>
</dbReference>
<keyword evidence="5" id="KW-1185">Reference proteome</keyword>
<dbReference type="AlphaFoldDB" id="A0A1W6ZSW1"/>
<keyword evidence="3" id="KW-0472">Membrane</keyword>
<evidence type="ECO:0000313" key="5">
    <source>
        <dbReference type="Proteomes" id="UP000194137"/>
    </source>
</evidence>
<dbReference type="RefSeq" id="WP_086088906.1">
    <property type="nucleotide sequence ID" value="NZ_CP021112.1"/>
</dbReference>
<dbReference type="InterPro" id="IPR020846">
    <property type="entry name" value="MFS_dom"/>
</dbReference>
<dbReference type="InterPro" id="IPR036259">
    <property type="entry name" value="MFS_trans_sf"/>
</dbReference>
<dbReference type="GO" id="GO:0022857">
    <property type="term" value="F:transmembrane transporter activity"/>
    <property type="evidence" value="ECO:0007669"/>
    <property type="project" value="InterPro"/>
</dbReference>
<protein>
    <submittedName>
        <fullName evidence="4">MFS transporter</fullName>
    </submittedName>
</protein>
<dbReference type="Gene3D" id="1.20.1250.20">
    <property type="entry name" value="MFS general substrate transporter like domains"/>
    <property type="match status" value="1"/>
</dbReference>
<sequence length="444" mass="46302">MNIRQDATPSGGANDVARARIGQEIPGASGTGTAFAPSASPSSLTRPTLFLFAVASGLAVANAYFAHPLLDVMADDLRLSRTVAGLIVGATQLGYGIGLIFLVPLGDLVDRRKLIIAQSLLSVLALLCVGLSTSAAMLLASMAAVGLLAVVTQALVAYAASLARPSERGHIVGIVTSGIVLGILLARSAAGTLTDLSGWRAVYIVSALLTGVISLLLWRALPRQEKPHAGLSYLALIGSLATLLIEEPVLRIRAVIAMLIFANITTLLTPLVLPLTTPPFFLSHTEVGLFGLAGAAGALGAARAGRWADLGHGQRTTGIALGLMLLAWLPISLLDHSILWLIAGVIIIDFGLQAAHVTNQGMIYRVRPEAQNRLTAAYMVFYSIGSAIGSSTSTIVYAHAGWTGVCITGAGISLATIIFWTLTLRATPALATQRVIYQGEHRRS</sequence>
<gene>
    <name evidence="4" type="ORF">CAK95_16570</name>
</gene>
<accession>A0A1W6ZSW1</accession>
<dbReference type="InterPro" id="IPR011701">
    <property type="entry name" value="MFS"/>
</dbReference>
<dbReference type="OrthoDB" id="9815356at2"/>
<reference evidence="4 5" key="1">
    <citation type="submission" date="2017-05" db="EMBL/GenBank/DDBJ databases">
        <title>Full genome sequence of Pseudorhodoplanes sinuspersici.</title>
        <authorList>
            <person name="Dastgheib S.M.M."/>
            <person name="Shavandi M."/>
            <person name="Tirandaz H."/>
        </authorList>
    </citation>
    <scope>NUCLEOTIDE SEQUENCE [LARGE SCALE GENOMIC DNA]</scope>
    <source>
        <strain evidence="4 5">RIPI110</strain>
    </source>
</reference>
<dbReference type="Pfam" id="PF07690">
    <property type="entry name" value="MFS_1"/>
    <property type="match status" value="1"/>
</dbReference>
<keyword evidence="2" id="KW-1133">Transmembrane helix</keyword>
<dbReference type="PANTHER" id="PTHR42910:SF1">
    <property type="entry name" value="MAJOR FACILITATOR SUPERFAMILY (MFS) PROFILE DOMAIN-CONTAINING PROTEIN"/>
    <property type="match status" value="1"/>
</dbReference>
<dbReference type="STRING" id="1235591.CAK95_16570"/>
<evidence type="ECO:0000313" key="4">
    <source>
        <dbReference type="EMBL" id="ARQ00509.1"/>
    </source>
</evidence>
<dbReference type="SUPFAM" id="SSF103473">
    <property type="entry name" value="MFS general substrate transporter"/>
    <property type="match status" value="1"/>
</dbReference>
<dbReference type="CDD" id="cd17324">
    <property type="entry name" value="MFS_NepI_like"/>
    <property type="match status" value="1"/>
</dbReference>
<keyword evidence="1" id="KW-0812">Transmembrane</keyword>
<dbReference type="Proteomes" id="UP000194137">
    <property type="component" value="Chromosome"/>
</dbReference>
<evidence type="ECO:0000256" key="1">
    <source>
        <dbReference type="ARBA" id="ARBA00022692"/>
    </source>
</evidence>
<name>A0A1W6ZSW1_9HYPH</name>
<dbReference type="PANTHER" id="PTHR42910">
    <property type="entry name" value="TRANSPORTER SCO4007-RELATED"/>
    <property type="match status" value="1"/>
</dbReference>
<evidence type="ECO:0000256" key="3">
    <source>
        <dbReference type="ARBA" id="ARBA00023136"/>
    </source>
</evidence>